<keyword evidence="2" id="KW-1185">Reference proteome</keyword>
<reference evidence="1 2" key="1">
    <citation type="submission" date="2021-05" db="EMBL/GenBank/DDBJ databases">
        <title>Genome Assembly of Synthetic Allotetraploid Brassica napus Reveals Homoeologous Exchanges between Subgenomes.</title>
        <authorList>
            <person name="Davis J.T."/>
        </authorList>
    </citation>
    <scope>NUCLEOTIDE SEQUENCE [LARGE SCALE GENOMIC DNA]</scope>
    <source>
        <strain evidence="2">cv. Da-Ae</strain>
        <tissue evidence="1">Seedling</tissue>
    </source>
</reference>
<comment type="caution">
    <text evidence="1">The sequence shown here is derived from an EMBL/GenBank/DDBJ whole genome shotgun (WGS) entry which is preliminary data.</text>
</comment>
<name>A0ABQ8C654_BRANA</name>
<sequence length="217" mass="24848">IILQTIAANITNLAKKEGGLGIRDLVFWNRACSIKLLWLLFFRAGSIWVAWFIKNILSGQVNNLWTIKEKPSHSSATKKILRVRDYAYNWIKILPGNGKDTRFWSDNWSPFGNLRTYLQLPASSNIGIHHSATLHDLFRNDHWRLPHPRSERQLSLHVYLSTVTLSAESDVYEWSPQGRRKPISLLKNAPAVVSKLKASTSFVRLFTSFTMGSIVFL</sequence>
<dbReference type="EMBL" id="JAGKQM010000009">
    <property type="protein sequence ID" value="KAH0912551.1"/>
    <property type="molecule type" value="Genomic_DNA"/>
</dbReference>
<evidence type="ECO:0000313" key="1">
    <source>
        <dbReference type="EMBL" id="KAH0912551.1"/>
    </source>
</evidence>
<accession>A0ABQ8C654</accession>
<evidence type="ECO:0000313" key="2">
    <source>
        <dbReference type="Proteomes" id="UP000824890"/>
    </source>
</evidence>
<proteinExistence type="predicted"/>
<protein>
    <submittedName>
        <fullName evidence="1">Uncharacterized protein</fullName>
    </submittedName>
</protein>
<gene>
    <name evidence="1" type="ORF">HID58_035872</name>
</gene>
<feature type="non-terminal residue" evidence="1">
    <location>
        <position position="1"/>
    </location>
</feature>
<organism evidence="1 2">
    <name type="scientific">Brassica napus</name>
    <name type="common">Rape</name>
    <dbReference type="NCBI Taxonomy" id="3708"/>
    <lineage>
        <taxon>Eukaryota</taxon>
        <taxon>Viridiplantae</taxon>
        <taxon>Streptophyta</taxon>
        <taxon>Embryophyta</taxon>
        <taxon>Tracheophyta</taxon>
        <taxon>Spermatophyta</taxon>
        <taxon>Magnoliopsida</taxon>
        <taxon>eudicotyledons</taxon>
        <taxon>Gunneridae</taxon>
        <taxon>Pentapetalae</taxon>
        <taxon>rosids</taxon>
        <taxon>malvids</taxon>
        <taxon>Brassicales</taxon>
        <taxon>Brassicaceae</taxon>
        <taxon>Brassiceae</taxon>
        <taxon>Brassica</taxon>
    </lineage>
</organism>
<dbReference type="Proteomes" id="UP000824890">
    <property type="component" value="Unassembled WGS sequence"/>
</dbReference>